<proteinExistence type="predicted"/>
<sequence>MSMPLPTIFSFWALCHLLFSQQHMLFYKTAQLQKLLLAFPSTTLLSRRSTLAALLSPHSVRMQDAELLGPDAHADVDNVYLPFSFLGSQWSTLTFQLWFVVSSNNINAVISVEVPDDPGDAELVLRHMRHKHPLSSQPPNTYYQCVNAQGDRYCHFHYPHALQSTTTIDAEGRCYINFEAAGPSYIFQYIFKYIHKVTDDLTVSAQYLSATEGAWCIMGYSITRKVPSITALPVCTSPHVTRHRYHTGNANSLSLLERYFLRPHGTFQLQNGETQSFDDLSYLDYYKLFRLKRYQVTDVGLPFHYPEQPNSTGATRMHHHPVCLFEDCHLANGVIFPTFQDAANKLGLFASDQEAEYAMMEAIADL</sequence>
<organism evidence="1 2">
    <name type="scientific">Irpex rosettiformis</name>
    <dbReference type="NCBI Taxonomy" id="378272"/>
    <lineage>
        <taxon>Eukaryota</taxon>
        <taxon>Fungi</taxon>
        <taxon>Dikarya</taxon>
        <taxon>Basidiomycota</taxon>
        <taxon>Agaricomycotina</taxon>
        <taxon>Agaricomycetes</taxon>
        <taxon>Polyporales</taxon>
        <taxon>Irpicaceae</taxon>
        <taxon>Irpex</taxon>
    </lineage>
</organism>
<dbReference type="EMBL" id="MU274931">
    <property type="protein sequence ID" value="KAI0085387.1"/>
    <property type="molecule type" value="Genomic_DNA"/>
</dbReference>
<evidence type="ECO:0000313" key="2">
    <source>
        <dbReference type="Proteomes" id="UP001055072"/>
    </source>
</evidence>
<evidence type="ECO:0000313" key="1">
    <source>
        <dbReference type="EMBL" id="KAI0085387.1"/>
    </source>
</evidence>
<name>A0ACB8TTK6_9APHY</name>
<keyword evidence="2" id="KW-1185">Reference proteome</keyword>
<accession>A0ACB8TTK6</accession>
<protein>
    <submittedName>
        <fullName evidence="1">Uncharacterized protein</fullName>
    </submittedName>
</protein>
<comment type="caution">
    <text evidence="1">The sequence shown here is derived from an EMBL/GenBank/DDBJ whole genome shotgun (WGS) entry which is preliminary data.</text>
</comment>
<gene>
    <name evidence="1" type="ORF">BDY19DRAFT_909014</name>
</gene>
<dbReference type="Proteomes" id="UP001055072">
    <property type="component" value="Unassembled WGS sequence"/>
</dbReference>
<reference evidence="1" key="1">
    <citation type="journal article" date="2021" name="Environ. Microbiol.">
        <title>Gene family expansions and transcriptome signatures uncover fungal adaptations to wood decay.</title>
        <authorList>
            <person name="Hage H."/>
            <person name="Miyauchi S."/>
            <person name="Viragh M."/>
            <person name="Drula E."/>
            <person name="Min B."/>
            <person name="Chaduli D."/>
            <person name="Navarro D."/>
            <person name="Favel A."/>
            <person name="Norest M."/>
            <person name="Lesage-Meessen L."/>
            <person name="Balint B."/>
            <person name="Merenyi Z."/>
            <person name="de Eugenio L."/>
            <person name="Morin E."/>
            <person name="Martinez A.T."/>
            <person name="Baldrian P."/>
            <person name="Stursova M."/>
            <person name="Martinez M.J."/>
            <person name="Novotny C."/>
            <person name="Magnuson J.K."/>
            <person name="Spatafora J.W."/>
            <person name="Maurice S."/>
            <person name="Pangilinan J."/>
            <person name="Andreopoulos W."/>
            <person name="LaButti K."/>
            <person name="Hundley H."/>
            <person name="Na H."/>
            <person name="Kuo A."/>
            <person name="Barry K."/>
            <person name="Lipzen A."/>
            <person name="Henrissat B."/>
            <person name="Riley R."/>
            <person name="Ahrendt S."/>
            <person name="Nagy L.G."/>
            <person name="Grigoriev I.V."/>
            <person name="Martin F."/>
            <person name="Rosso M.N."/>
        </authorList>
    </citation>
    <scope>NUCLEOTIDE SEQUENCE</scope>
    <source>
        <strain evidence="1">CBS 384.51</strain>
    </source>
</reference>